<accession>A0ABM7JSY9</accession>
<reference evidence="2 3" key="1">
    <citation type="journal article" date="2019" name="Emerg. Microbes Infect.">
        <title>Comprehensive subspecies identification of 175 nontuberculous mycobacteria species based on 7547 genomic profiles.</title>
        <authorList>
            <person name="Matsumoto Y."/>
            <person name="Kinjo T."/>
            <person name="Motooka D."/>
            <person name="Nabeya D."/>
            <person name="Jung N."/>
            <person name="Uechi K."/>
            <person name="Horii T."/>
            <person name="Iida T."/>
            <person name="Fujita J."/>
            <person name="Nakamura S."/>
        </authorList>
    </citation>
    <scope>NUCLEOTIDE SEQUENCE [LARGE SCALE GENOMIC DNA]</scope>
    <source>
        <strain evidence="2 3">JCM 18113</strain>
    </source>
</reference>
<sequence>MDEAGDYDVIHKGSDGTSRGWAVRDDGTENQIARQQIPKVAVDSVLPYLTAVDRVPQNMVDQDFTLIDKFLLHNLVERWVA</sequence>
<evidence type="ECO:0000313" key="3">
    <source>
        <dbReference type="Proteomes" id="UP000465812"/>
    </source>
</evidence>
<evidence type="ECO:0000256" key="1">
    <source>
        <dbReference type="SAM" id="MobiDB-lite"/>
    </source>
</evidence>
<organism evidence="2 3">
    <name type="scientific">Mycobacterium mantenii</name>
    <dbReference type="NCBI Taxonomy" id="560555"/>
    <lineage>
        <taxon>Bacteria</taxon>
        <taxon>Bacillati</taxon>
        <taxon>Actinomycetota</taxon>
        <taxon>Actinomycetes</taxon>
        <taxon>Mycobacteriales</taxon>
        <taxon>Mycobacteriaceae</taxon>
        <taxon>Mycobacterium</taxon>
        <taxon>Mycobacterium avium complex (MAC)</taxon>
    </lineage>
</organism>
<feature type="region of interest" description="Disordered" evidence="1">
    <location>
        <begin position="1"/>
        <end position="23"/>
    </location>
</feature>
<name>A0ABM7JSY9_MYCNT</name>
<proteinExistence type="predicted"/>
<gene>
    <name evidence="2" type="ORF">MMAN_23020</name>
</gene>
<dbReference type="Proteomes" id="UP000465812">
    <property type="component" value="Chromosome"/>
</dbReference>
<protein>
    <submittedName>
        <fullName evidence="2">Uncharacterized protein</fullName>
    </submittedName>
</protein>
<dbReference type="EMBL" id="AP022590">
    <property type="protein sequence ID" value="BBY38168.1"/>
    <property type="molecule type" value="Genomic_DNA"/>
</dbReference>
<keyword evidence="3" id="KW-1185">Reference proteome</keyword>
<evidence type="ECO:0000313" key="2">
    <source>
        <dbReference type="EMBL" id="BBY38168.1"/>
    </source>
</evidence>